<dbReference type="Pfam" id="PF21621">
    <property type="entry name" value="MPI_cupin_dom"/>
    <property type="match status" value="1"/>
</dbReference>
<evidence type="ECO:0000256" key="5">
    <source>
        <dbReference type="PIRSR" id="PIRSR036894-1"/>
    </source>
</evidence>
<dbReference type="PANTHER" id="PTHR42742">
    <property type="entry name" value="TRANSCRIPTIONAL REPRESSOR MPRA"/>
    <property type="match status" value="1"/>
</dbReference>
<dbReference type="InterPro" id="IPR049071">
    <property type="entry name" value="MPI_cupin_dom"/>
</dbReference>
<sequence length="328" mass="35611">MASCNYPLRFLPIFRRYLWGGRRLATMLSKPIGEGEDYAESWEVVDHGEDQSIVEHGWLEGAPLSELVEHHAGELFGISYAGDQFPLLMKLLDCNRTLSVQVHPNDEQGAKLDPPDLGKTEAWVVLAADPGSKIYAGLKPGVTREQVASALEVGECEECLHAFEPTVGDCVFIPAGTVHALGAGLVIAEIQQASDTTFRLFDWNRVGADGKPRPLHIEQSLDVIDYERGPVSAQVPEKISIESSKLSRERLVDCDKFVLDRVRLSEAAELGGDDCFHLLAVLEGSVQLQGDQAGVPLSKGQTALVPSAAGSFEVTPQAEATLLDIFLP</sequence>
<dbReference type="AlphaFoldDB" id="A0A517MZB2"/>
<evidence type="ECO:0000259" key="8">
    <source>
        <dbReference type="Pfam" id="PF21621"/>
    </source>
</evidence>
<proteinExistence type="predicted"/>
<accession>A0A517MZB2</accession>
<dbReference type="OrthoDB" id="9808275at2"/>
<dbReference type="GO" id="GO:0004476">
    <property type="term" value="F:mannose-6-phosphate isomerase activity"/>
    <property type="evidence" value="ECO:0007669"/>
    <property type="project" value="InterPro"/>
</dbReference>
<keyword evidence="10" id="KW-1185">Reference proteome</keyword>
<gene>
    <name evidence="9" type="primary">yvyI</name>
    <name evidence="9" type="ORF">HG15A2_35290</name>
</gene>
<organism evidence="9 10">
    <name type="scientific">Adhaeretor mobilis</name>
    <dbReference type="NCBI Taxonomy" id="1930276"/>
    <lineage>
        <taxon>Bacteria</taxon>
        <taxon>Pseudomonadati</taxon>
        <taxon>Planctomycetota</taxon>
        <taxon>Planctomycetia</taxon>
        <taxon>Pirellulales</taxon>
        <taxon>Lacipirellulaceae</taxon>
        <taxon>Adhaeretor</taxon>
    </lineage>
</organism>
<reference evidence="9 10" key="1">
    <citation type="submission" date="2019-02" db="EMBL/GenBank/DDBJ databases">
        <title>Deep-cultivation of Planctomycetes and their phenomic and genomic characterization uncovers novel biology.</title>
        <authorList>
            <person name="Wiegand S."/>
            <person name="Jogler M."/>
            <person name="Boedeker C."/>
            <person name="Pinto D."/>
            <person name="Vollmers J."/>
            <person name="Rivas-Marin E."/>
            <person name="Kohn T."/>
            <person name="Peeters S.H."/>
            <person name="Heuer A."/>
            <person name="Rast P."/>
            <person name="Oberbeckmann S."/>
            <person name="Bunk B."/>
            <person name="Jeske O."/>
            <person name="Meyerdierks A."/>
            <person name="Storesund J.E."/>
            <person name="Kallscheuer N."/>
            <person name="Luecker S."/>
            <person name="Lage O.M."/>
            <person name="Pohl T."/>
            <person name="Merkel B.J."/>
            <person name="Hornburger P."/>
            <person name="Mueller R.-W."/>
            <person name="Bruemmer F."/>
            <person name="Labrenz M."/>
            <person name="Spormann A.M."/>
            <person name="Op den Camp H."/>
            <person name="Overmann J."/>
            <person name="Amann R."/>
            <person name="Jetten M.S.M."/>
            <person name="Mascher T."/>
            <person name="Medema M.H."/>
            <person name="Devos D.P."/>
            <person name="Kaster A.-K."/>
            <person name="Ovreas L."/>
            <person name="Rohde M."/>
            <person name="Galperin M.Y."/>
            <person name="Jogler C."/>
        </authorList>
    </citation>
    <scope>NUCLEOTIDE SEQUENCE [LARGE SCALE GENOMIC DNA]</scope>
    <source>
        <strain evidence="9 10">HG15A2</strain>
    </source>
</reference>
<dbReference type="CDD" id="cd07010">
    <property type="entry name" value="cupin_PMI_type_I_N_bac"/>
    <property type="match status" value="1"/>
</dbReference>
<dbReference type="InterPro" id="IPR014628">
    <property type="entry name" value="Man6P_isomerase_Firm_short"/>
</dbReference>
<dbReference type="KEGG" id="amob:HG15A2_35290"/>
<feature type="binding site" evidence="5">
    <location>
        <position position="121"/>
    </location>
    <ligand>
        <name>Zn(2+)</name>
        <dbReference type="ChEBI" id="CHEBI:29105"/>
    </ligand>
</feature>
<dbReference type="InterPro" id="IPR046457">
    <property type="entry name" value="PMI_typeI_cat"/>
</dbReference>
<dbReference type="Gene3D" id="2.60.120.10">
    <property type="entry name" value="Jelly Rolls"/>
    <property type="match status" value="2"/>
</dbReference>
<name>A0A517MZB2_9BACT</name>
<dbReference type="EMBL" id="CP036263">
    <property type="protein sequence ID" value="QDT00194.1"/>
    <property type="molecule type" value="Genomic_DNA"/>
</dbReference>
<dbReference type="Proteomes" id="UP000319852">
    <property type="component" value="Chromosome"/>
</dbReference>
<feature type="binding site" evidence="5">
    <location>
        <position position="179"/>
    </location>
    <ligand>
        <name>Zn(2+)</name>
        <dbReference type="ChEBI" id="CHEBI:29105"/>
    </ligand>
</feature>
<dbReference type="Pfam" id="PF20511">
    <property type="entry name" value="PMI_typeI_cat"/>
    <property type="match status" value="1"/>
</dbReference>
<dbReference type="GO" id="GO:0008270">
    <property type="term" value="F:zinc ion binding"/>
    <property type="evidence" value="ECO:0007669"/>
    <property type="project" value="InterPro"/>
</dbReference>
<keyword evidence="2 5" id="KW-0862">Zinc</keyword>
<evidence type="ECO:0000256" key="2">
    <source>
        <dbReference type="ARBA" id="ARBA00022833"/>
    </source>
</evidence>
<dbReference type="PANTHER" id="PTHR42742:SF3">
    <property type="entry name" value="FRUCTOKINASE"/>
    <property type="match status" value="1"/>
</dbReference>
<dbReference type="InterPro" id="IPR014710">
    <property type="entry name" value="RmlC-like_jellyroll"/>
</dbReference>
<dbReference type="GO" id="GO:0005975">
    <property type="term" value="P:carbohydrate metabolic process"/>
    <property type="evidence" value="ECO:0007669"/>
    <property type="project" value="InterPro"/>
</dbReference>
<evidence type="ECO:0000256" key="3">
    <source>
        <dbReference type="ARBA" id="ARBA00029741"/>
    </source>
</evidence>
<dbReference type="PIRSF" id="PIRSF036894">
    <property type="entry name" value="PMI_Firm_short"/>
    <property type="match status" value="1"/>
</dbReference>
<protein>
    <recommendedName>
        <fullName evidence="3">Phosphohexomutase</fullName>
    </recommendedName>
    <alternativeName>
        <fullName evidence="4">Phosphomannose isomerase</fullName>
    </alternativeName>
</protein>
<feature type="domain" description="Mannose-6-phosphate isomerase cupin" evidence="8">
    <location>
        <begin position="251"/>
        <end position="319"/>
    </location>
</feature>
<evidence type="ECO:0000313" key="9">
    <source>
        <dbReference type="EMBL" id="QDT00194.1"/>
    </source>
</evidence>
<comment type="cofactor">
    <cofactor evidence="5">
        <name>Zn(2+)</name>
        <dbReference type="ChEBI" id="CHEBI:29105"/>
    </cofactor>
    <text evidence="5">Binds 1 zinc ion per subunit.</text>
</comment>
<evidence type="ECO:0000313" key="10">
    <source>
        <dbReference type="Proteomes" id="UP000319852"/>
    </source>
</evidence>
<keyword evidence="9" id="KW-0413">Isomerase</keyword>
<dbReference type="InterPro" id="IPR051804">
    <property type="entry name" value="Carb_Metab_Reg_Kinase/Isom"/>
</dbReference>
<dbReference type="RefSeq" id="WP_145061536.1">
    <property type="nucleotide sequence ID" value="NZ_CP036263.1"/>
</dbReference>
<evidence type="ECO:0000256" key="6">
    <source>
        <dbReference type="PIRSR" id="PIRSR036894-2"/>
    </source>
</evidence>
<feature type="binding site" evidence="5">
    <location>
        <position position="103"/>
    </location>
    <ligand>
        <name>Zn(2+)</name>
        <dbReference type="ChEBI" id="CHEBI:29105"/>
    </ligand>
</feature>
<evidence type="ECO:0000256" key="4">
    <source>
        <dbReference type="ARBA" id="ARBA00030762"/>
    </source>
</evidence>
<keyword evidence="1 5" id="KW-0479">Metal-binding</keyword>
<feature type="active site" evidence="6">
    <location>
        <position position="199"/>
    </location>
</feature>
<dbReference type="InterPro" id="IPR011051">
    <property type="entry name" value="RmlC_Cupin_sf"/>
</dbReference>
<feature type="domain" description="Phosphomannose isomerase type I catalytic" evidence="7">
    <location>
        <begin position="12"/>
        <end position="113"/>
    </location>
</feature>
<evidence type="ECO:0000256" key="1">
    <source>
        <dbReference type="ARBA" id="ARBA00022723"/>
    </source>
</evidence>
<dbReference type="SUPFAM" id="SSF51182">
    <property type="entry name" value="RmlC-like cupins"/>
    <property type="match status" value="1"/>
</dbReference>
<evidence type="ECO:0000259" key="7">
    <source>
        <dbReference type="Pfam" id="PF20511"/>
    </source>
</evidence>